<dbReference type="Proteomes" id="UP001215598">
    <property type="component" value="Unassembled WGS sequence"/>
</dbReference>
<dbReference type="EMBL" id="JARKIB010000066">
    <property type="protein sequence ID" value="KAJ7750327.1"/>
    <property type="molecule type" value="Genomic_DNA"/>
</dbReference>
<keyword evidence="2" id="KW-1185">Reference proteome</keyword>
<dbReference type="AlphaFoldDB" id="A0AAD7ITM7"/>
<organism evidence="1 2">
    <name type="scientific">Mycena metata</name>
    <dbReference type="NCBI Taxonomy" id="1033252"/>
    <lineage>
        <taxon>Eukaryota</taxon>
        <taxon>Fungi</taxon>
        <taxon>Dikarya</taxon>
        <taxon>Basidiomycota</taxon>
        <taxon>Agaricomycotina</taxon>
        <taxon>Agaricomycetes</taxon>
        <taxon>Agaricomycetidae</taxon>
        <taxon>Agaricales</taxon>
        <taxon>Marasmiineae</taxon>
        <taxon>Mycenaceae</taxon>
        <taxon>Mycena</taxon>
    </lineage>
</organism>
<comment type="caution">
    <text evidence="1">The sequence shown here is derived from an EMBL/GenBank/DDBJ whole genome shotgun (WGS) entry which is preliminary data.</text>
</comment>
<accession>A0AAD7ITM7</accession>
<gene>
    <name evidence="1" type="ORF">B0H16DRAFT_1843627</name>
</gene>
<sequence>MTERHYTEFLEMLSSPELEISKRAAPDFFILLNKVALSGLKPYLDHEDLFDRFGKASQHYYRPHPPPPPLYDIYCANAVLYDALEAATLACRWLFIHAGVVFDPPTGQPTKNNARNDFLTAHDALREAIRDTRKCWVMTARQLQSQIRAEQQLPLPSSLDWILHAVEVTVFPWLRDSRRYTLCASFPKISDTATRHLDELNEVYEVLAEVVREVGVAAAGDSGNVFSYAMAQHITQTPRVLVPLVHLFRECRVILTRPSGEPHGWPGTSRQ</sequence>
<protein>
    <submittedName>
        <fullName evidence="1">Uncharacterized protein</fullName>
    </submittedName>
</protein>
<name>A0AAD7ITM7_9AGAR</name>
<evidence type="ECO:0000313" key="2">
    <source>
        <dbReference type="Proteomes" id="UP001215598"/>
    </source>
</evidence>
<proteinExistence type="predicted"/>
<evidence type="ECO:0000313" key="1">
    <source>
        <dbReference type="EMBL" id="KAJ7750327.1"/>
    </source>
</evidence>
<reference evidence="1" key="1">
    <citation type="submission" date="2023-03" db="EMBL/GenBank/DDBJ databases">
        <title>Massive genome expansion in bonnet fungi (Mycena s.s.) driven by repeated elements and novel gene families across ecological guilds.</title>
        <authorList>
            <consortium name="Lawrence Berkeley National Laboratory"/>
            <person name="Harder C.B."/>
            <person name="Miyauchi S."/>
            <person name="Viragh M."/>
            <person name="Kuo A."/>
            <person name="Thoen E."/>
            <person name="Andreopoulos B."/>
            <person name="Lu D."/>
            <person name="Skrede I."/>
            <person name="Drula E."/>
            <person name="Henrissat B."/>
            <person name="Morin E."/>
            <person name="Kohler A."/>
            <person name="Barry K."/>
            <person name="LaButti K."/>
            <person name="Morin E."/>
            <person name="Salamov A."/>
            <person name="Lipzen A."/>
            <person name="Mereny Z."/>
            <person name="Hegedus B."/>
            <person name="Baldrian P."/>
            <person name="Stursova M."/>
            <person name="Weitz H."/>
            <person name="Taylor A."/>
            <person name="Grigoriev I.V."/>
            <person name="Nagy L.G."/>
            <person name="Martin F."/>
            <person name="Kauserud H."/>
        </authorList>
    </citation>
    <scope>NUCLEOTIDE SEQUENCE</scope>
    <source>
        <strain evidence="1">CBHHK182m</strain>
    </source>
</reference>